<feature type="transmembrane region" description="Helical" evidence="5">
    <location>
        <begin position="126"/>
        <end position="143"/>
    </location>
</feature>
<feature type="transmembrane region" description="Helical" evidence="5">
    <location>
        <begin position="38"/>
        <end position="57"/>
    </location>
</feature>
<dbReference type="EnsemblMetazoa" id="XM_030995551">
    <property type="protein sequence ID" value="XP_030851411"/>
    <property type="gene ID" value="LOC115928376"/>
</dbReference>
<dbReference type="Pfam" id="PF13520">
    <property type="entry name" value="AA_permease_2"/>
    <property type="match status" value="1"/>
</dbReference>
<accession>A0A7M7PHH1</accession>
<reference evidence="7" key="1">
    <citation type="submission" date="2015-02" db="EMBL/GenBank/DDBJ databases">
        <title>Genome sequencing for Strongylocentrotus purpuratus.</title>
        <authorList>
            <person name="Murali S."/>
            <person name="Liu Y."/>
            <person name="Vee V."/>
            <person name="English A."/>
            <person name="Wang M."/>
            <person name="Skinner E."/>
            <person name="Han Y."/>
            <person name="Muzny D.M."/>
            <person name="Worley K.C."/>
            <person name="Gibbs R.A."/>
        </authorList>
    </citation>
    <scope>NUCLEOTIDE SEQUENCE</scope>
</reference>
<evidence type="ECO:0000256" key="2">
    <source>
        <dbReference type="ARBA" id="ARBA00022692"/>
    </source>
</evidence>
<dbReference type="PANTHER" id="PTHR11785">
    <property type="entry name" value="AMINO ACID TRANSPORTER"/>
    <property type="match status" value="1"/>
</dbReference>
<proteinExistence type="predicted"/>
<dbReference type="KEGG" id="spu:115928376"/>
<evidence type="ECO:0000256" key="3">
    <source>
        <dbReference type="ARBA" id="ARBA00022989"/>
    </source>
</evidence>
<dbReference type="GO" id="GO:0016020">
    <property type="term" value="C:membrane"/>
    <property type="evidence" value="ECO:0007669"/>
    <property type="project" value="UniProtKB-SubCell"/>
</dbReference>
<sequence length="179" mass="20776">MSAMGALNSVIYKRGRQLFALAREGVLPEIAAMLNVNYYTPIPATFVTLIGLIYLVEDDIFTIIAYVGFVENIFDTMTIAIVPYYRWKYPDRERTVKVPLVLAFFYMCCQIFVAVLAFYLDPLNKAIGMTAVLTGLPVYFAFYHPRYKLKQEWVKSTSVKLTRFFQKLFNCVHQEKRTF</sequence>
<name>A0A7M7PHH1_STRPU</name>
<dbReference type="PANTHER" id="PTHR11785:SF375">
    <property type="entry name" value="AMINO ACID TRANSPORTER"/>
    <property type="match status" value="1"/>
</dbReference>
<dbReference type="InterPro" id="IPR050598">
    <property type="entry name" value="AminoAcid_Transporter"/>
</dbReference>
<dbReference type="GO" id="GO:0022857">
    <property type="term" value="F:transmembrane transporter activity"/>
    <property type="evidence" value="ECO:0007669"/>
    <property type="project" value="InterPro"/>
</dbReference>
<evidence type="ECO:0000256" key="1">
    <source>
        <dbReference type="ARBA" id="ARBA00004141"/>
    </source>
</evidence>
<dbReference type="InterPro" id="IPR002293">
    <property type="entry name" value="AA/rel_permease1"/>
</dbReference>
<dbReference type="InParanoid" id="A0A7M7PHH1"/>
<dbReference type="OMA" id="WSWLVWF"/>
<dbReference type="AlphaFoldDB" id="A0A7M7PHH1"/>
<reference evidence="6" key="2">
    <citation type="submission" date="2021-01" db="UniProtKB">
        <authorList>
            <consortium name="EnsemblMetazoa"/>
        </authorList>
    </citation>
    <scope>IDENTIFICATION</scope>
</reference>
<evidence type="ECO:0000313" key="6">
    <source>
        <dbReference type="EnsemblMetazoa" id="XP_030851411"/>
    </source>
</evidence>
<keyword evidence="7" id="KW-1185">Reference proteome</keyword>
<comment type="subcellular location">
    <subcellularLocation>
        <location evidence="1">Membrane</location>
        <topology evidence="1">Multi-pass membrane protein</topology>
    </subcellularLocation>
</comment>
<organism evidence="6 7">
    <name type="scientific">Strongylocentrotus purpuratus</name>
    <name type="common">Purple sea urchin</name>
    <dbReference type="NCBI Taxonomy" id="7668"/>
    <lineage>
        <taxon>Eukaryota</taxon>
        <taxon>Metazoa</taxon>
        <taxon>Echinodermata</taxon>
        <taxon>Eleutherozoa</taxon>
        <taxon>Echinozoa</taxon>
        <taxon>Echinoidea</taxon>
        <taxon>Euechinoidea</taxon>
        <taxon>Echinacea</taxon>
        <taxon>Camarodonta</taxon>
        <taxon>Echinidea</taxon>
        <taxon>Strongylocentrotidae</taxon>
        <taxon>Strongylocentrotus</taxon>
    </lineage>
</organism>
<feature type="transmembrane region" description="Helical" evidence="5">
    <location>
        <begin position="98"/>
        <end position="120"/>
    </location>
</feature>
<dbReference type="Proteomes" id="UP000007110">
    <property type="component" value="Unassembled WGS sequence"/>
</dbReference>
<dbReference type="OrthoDB" id="5982228at2759"/>
<protein>
    <submittedName>
        <fullName evidence="6">Uncharacterized protein</fullName>
    </submittedName>
</protein>
<dbReference type="GeneID" id="115928376"/>
<dbReference type="RefSeq" id="XP_030851411.1">
    <property type="nucleotide sequence ID" value="XM_030995551.1"/>
</dbReference>
<evidence type="ECO:0000256" key="5">
    <source>
        <dbReference type="SAM" id="Phobius"/>
    </source>
</evidence>
<feature type="transmembrane region" description="Helical" evidence="5">
    <location>
        <begin position="63"/>
        <end position="86"/>
    </location>
</feature>
<keyword evidence="4 5" id="KW-0472">Membrane</keyword>
<keyword evidence="3 5" id="KW-1133">Transmembrane helix</keyword>
<evidence type="ECO:0000256" key="4">
    <source>
        <dbReference type="ARBA" id="ARBA00023136"/>
    </source>
</evidence>
<evidence type="ECO:0000313" key="7">
    <source>
        <dbReference type="Proteomes" id="UP000007110"/>
    </source>
</evidence>
<keyword evidence="2 5" id="KW-0812">Transmembrane</keyword>
<dbReference type="Gene3D" id="1.20.1740.10">
    <property type="entry name" value="Amino acid/polyamine transporter I"/>
    <property type="match status" value="1"/>
</dbReference>